<keyword evidence="9" id="KW-0472">Membrane</keyword>
<evidence type="ECO:0000256" key="3">
    <source>
        <dbReference type="ARBA" id="ARBA00022448"/>
    </source>
</evidence>
<evidence type="ECO:0000256" key="10">
    <source>
        <dbReference type="SAM" id="MobiDB-lite"/>
    </source>
</evidence>
<evidence type="ECO:0000256" key="6">
    <source>
        <dbReference type="ARBA" id="ARBA00022692"/>
    </source>
</evidence>
<dbReference type="InterPro" id="IPR006260">
    <property type="entry name" value="TonB/TolA_C"/>
</dbReference>
<dbReference type="Gene3D" id="3.30.1150.10">
    <property type="match status" value="1"/>
</dbReference>
<protein>
    <submittedName>
        <fullName evidence="13">Energy transducer TonB</fullName>
    </submittedName>
</protein>
<evidence type="ECO:0000256" key="9">
    <source>
        <dbReference type="ARBA" id="ARBA00023136"/>
    </source>
</evidence>
<dbReference type="NCBIfam" id="TIGR01352">
    <property type="entry name" value="tonB_Cterm"/>
    <property type="match status" value="1"/>
</dbReference>
<dbReference type="RefSeq" id="WP_409446135.1">
    <property type="nucleotide sequence ID" value="NZ_JBJYXY010000001.1"/>
</dbReference>
<keyword evidence="14" id="KW-1185">Reference proteome</keyword>
<dbReference type="PANTHER" id="PTHR33446:SF2">
    <property type="entry name" value="PROTEIN TONB"/>
    <property type="match status" value="1"/>
</dbReference>
<proteinExistence type="inferred from homology"/>
<name>A0ABW9KN96_9BACT</name>
<feature type="chain" id="PRO_5046914453" evidence="11">
    <location>
        <begin position="23"/>
        <end position="191"/>
    </location>
</feature>
<keyword evidence="8" id="KW-1133">Transmembrane helix</keyword>
<dbReference type="Proteomes" id="UP001634747">
    <property type="component" value="Unassembled WGS sequence"/>
</dbReference>
<reference evidence="13 14" key="1">
    <citation type="submission" date="2024-12" db="EMBL/GenBank/DDBJ databases">
        <authorList>
            <person name="Lee Y."/>
        </authorList>
    </citation>
    <scope>NUCLEOTIDE SEQUENCE [LARGE SCALE GENOMIC DNA]</scope>
    <source>
        <strain evidence="13 14">03SUJ4</strain>
    </source>
</reference>
<evidence type="ECO:0000256" key="11">
    <source>
        <dbReference type="SAM" id="SignalP"/>
    </source>
</evidence>
<dbReference type="Pfam" id="PF03544">
    <property type="entry name" value="TonB_C"/>
    <property type="match status" value="1"/>
</dbReference>
<gene>
    <name evidence="13" type="ORF">ACK2TP_15725</name>
</gene>
<comment type="caution">
    <text evidence="13">The sequence shown here is derived from an EMBL/GenBank/DDBJ whole genome shotgun (WGS) entry which is preliminary data.</text>
</comment>
<organism evidence="13 14">
    <name type="scientific">Terriglobus aquaticus</name>
    <dbReference type="NCBI Taxonomy" id="940139"/>
    <lineage>
        <taxon>Bacteria</taxon>
        <taxon>Pseudomonadati</taxon>
        <taxon>Acidobacteriota</taxon>
        <taxon>Terriglobia</taxon>
        <taxon>Terriglobales</taxon>
        <taxon>Acidobacteriaceae</taxon>
        <taxon>Terriglobus</taxon>
    </lineage>
</organism>
<dbReference type="SUPFAM" id="SSF74653">
    <property type="entry name" value="TolA/TonB C-terminal domain"/>
    <property type="match status" value="1"/>
</dbReference>
<feature type="region of interest" description="Disordered" evidence="10">
    <location>
        <begin position="48"/>
        <end position="97"/>
    </location>
</feature>
<evidence type="ECO:0000256" key="5">
    <source>
        <dbReference type="ARBA" id="ARBA00022519"/>
    </source>
</evidence>
<evidence type="ECO:0000313" key="13">
    <source>
        <dbReference type="EMBL" id="MFN2977219.1"/>
    </source>
</evidence>
<accession>A0ABW9KN96</accession>
<dbReference type="PANTHER" id="PTHR33446">
    <property type="entry name" value="PROTEIN TONB-RELATED"/>
    <property type="match status" value="1"/>
</dbReference>
<keyword evidence="7" id="KW-0653">Protein transport</keyword>
<evidence type="ECO:0000256" key="2">
    <source>
        <dbReference type="ARBA" id="ARBA00006555"/>
    </source>
</evidence>
<keyword evidence="6" id="KW-0812">Transmembrane</keyword>
<evidence type="ECO:0000313" key="14">
    <source>
        <dbReference type="Proteomes" id="UP001634747"/>
    </source>
</evidence>
<dbReference type="InterPro" id="IPR037682">
    <property type="entry name" value="TonB_C"/>
</dbReference>
<sequence>MILSLAAHLSAAALLLVTIQHAPSIAPYKLPGTASGLHLLTYYSPGSAADQRAQTTRPVEAKKPNVTKPRPPIPTTKPSTDQTSAEKGTGSSQLSGLGQGDISIALVRFYPSPQPDLSTLSPGQQGDVVLEAVIDEAGKISKLTLMEGLTPAIDQEVLAKVQTWTFQPAKRNGTPVQSAQELHFHYERARG</sequence>
<evidence type="ECO:0000259" key="12">
    <source>
        <dbReference type="Pfam" id="PF03544"/>
    </source>
</evidence>
<keyword evidence="5" id="KW-0997">Cell inner membrane</keyword>
<evidence type="ECO:0000256" key="4">
    <source>
        <dbReference type="ARBA" id="ARBA00022475"/>
    </source>
</evidence>
<dbReference type="EMBL" id="JBJYXY010000001">
    <property type="protein sequence ID" value="MFN2977219.1"/>
    <property type="molecule type" value="Genomic_DNA"/>
</dbReference>
<keyword evidence="11" id="KW-0732">Signal</keyword>
<dbReference type="InterPro" id="IPR051045">
    <property type="entry name" value="TonB-dependent_transducer"/>
</dbReference>
<feature type="signal peptide" evidence="11">
    <location>
        <begin position="1"/>
        <end position="22"/>
    </location>
</feature>
<comment type="similarity">
    <text evidence="2">Belongs to the TonB family.</text>
</comment>
<evidence type="ECO:0000256" key="1">
    <source>
        <dbReference type="ARBA" id="ARBA00004383"/>
    </source>
</evidence>
<keyword evidence="4" id="KW-1003">Cell membrane</keyword>
<feature type="domain" description="TonB C-terminal" evidence="12">
    <location>
        <begin position="123"/>
        <end position="186"/>
    </location>
</feature>
<keyword evidence="3" id="KW-0813">Transport</keyword>
<comment type="subcellular location">
    <subcellularLocation>
        <location evidence="1">Cell inner membrane</location>
        <topology evidence="1">Single-pass membrane protein</topology>
        <orientation evidence="1">Periplasmic side</orientation>
    </subcellularLocation>
</comment>
<evidence type="ECO:0000256" key="7">
    <source>
        <dbReference type="ARBA" id="ARBA00022927"/>
    </source>
</evidence>
<evidence type="ECO:0000256" key="8">
    <source>
        <dbReference type="ARBA" id="ARBA00022989"/>
    </source>
</evidence>